<organism evidence="1 2">
    <name type="scientific">Methylovulum psychrotolerans</name>
    <dbReference type="NCBI Taxonomy" id="1704499"/>
    <lineage>
        <taxon>Bacteria</taxon>
        <taxon>Pseudomonadati</taxon>
        <taxon>Pseudomonadota</taxon>
        <taxon>Gammaproteobacteria</taxon>
        <taxon>Methylococcales</taxon>
        <taxon>Methylococcaceae</taxon>
        <taxon>Methylovulum</taxon>
    </lineage>
</organism>
<reference evidence="1 2" key="1">
    <citation type="submission" date="2017-06" db="EMBL/GenBank/DDBJ databases">
        <title>Genome Sequencing of the methanotroph Methylovulum psychrotolerants str. HV10-M2 isolated from a high-altitude environment.</title>
        <authorList>
            <person name="Mateos-Rivera A."/>
        </authorList>
    </citation>
    <scope>NUCLEOTIDE SEQUENCE [LARGE SCALE GENOMIC DNA]</scope>
    <source>
        <strain evidence="1 2">HV10_M2</strain>
    </source>
</reference>
<evidence type="ECO:0000313" key="2">
    <source>
        <dbReference type="Proteomes" id="UP000197019"/>
    </source>
</evidence>
<dbReference type="EMBL" id="CP022129">
    <property type="protein sequence ID" value="ASF48378.1"/>
    <property type="molecule type" value="Genomic_DNA"/>
</dbReference>
<sequence>MALVGKRTAANCRHSIAYDNNTGGEAVGFRGILFIFRRVWVFPAKAQNVIGRIFAFMQQPPLLAHKVTAKNQTKWVLHCKNGFNALNP</sequence>
<accession>A0A1Z4C4F3</accession>
<protein>
    <submittedName>
        <fullName evidence="1">Uncharacterized protein</fullName>
    </submittedName>
</protein>
<dbReference type="AlphaFoldDB" id="A0A1Z4C4F3"/>
<evidence type="ECO:0000313" key="1">
    <source>
        <dbReference type="EMBL" id="ASF48378.1"/>
    </source>
</evidence>
<dbReference type="Proteomes" id="UP000197019">
    <property type="component" value="Chromosome"/>
</dbReference>
<gene>
    <name evidence="1" type="ORF">CEK71_21225</name>
</gene>
<proteinExistence type="predicted"/>
<keyword evidence="2" id="KW-1185">Reference proteome</keyword>
<dbReference type="KEGG" id="mpsy:CEK71_21225"/>
<name>A0A1Z4C4F3_9GAMM</name>